<keyword evidence="2" id="KW-0472">Membrane</keyword>
<evidence type="ECO:0000256" key="2">
    <source>
        <dbReference type="SAM" id="Phobius"/>
    </source>
</evidence>
<feature type="compositionally biased region" description="Polar residues" evidence="1">
    <location>
        <begin position="165"/>
        <end position="190"/>
    </location>
</feature>
<gene>
    <name evidence="3" type="ORF">CLV82_0562</name>
</gene>
<evidence type="ECO:0000256" key="1">
    <source>
        <dbReference type="SAM" id="MobiDB-lite"/>
    </source>
</evidence>
<keyword evidence="2" id="KW-0812">Transmembrane</keyword>
<feature type="compositionally biased region" description="Basic and acidic residues" evidence="1">
    <location>
        <begin position="134"/>
        <end position="147"/>
    </location>
</feature>
<feature type="compositionally biased region" description="Basic and acidic residues" evidence="1">
    <location>
        <begin position="219"/>
        <end position="228"/>
    </location>
</feature>
<dbReference type="RefSeq" id="WP_133642767.1">
    <property type="nucleotide sequence ID" value="NZ_SNYI01000001.1"/>
</dbReference>
<dbReference type="EMBL" id="SNYI01000001">
    <property type="protein sequence ID" value="TDQ32729.1"/>
    <property type="molecule type" value="Genomic_DNA"/>
</dbReference>
<feature type="region of interest" description="Disordered" evidence="1">
    <location>
        <begin position="77"/>
        <end position="228"/>
    </location>
</feature>
<feature type="compositionally biased region" description="Polar residues" evidence="1">
    <location>
        <begin position="113"/>
        <end position="133"/>
    </location>
</feature>
<dbReference type="Proteomes" id="UP000295468">
    <property type="component" value="Unassembled WGS sequence"/>
</dbReference>
<keyword evidence="4" id="KW-1185">Reference proteome</keyword>
<sequence length="489" mass="53640">MKKNNLDNLFKDRLKDFQQSPPDGMWERISGTLDRRKKKKRLVALWWQLGGAAAILAFLLFLGVIPTGKETNVILTDTTEQPIEQDGRETTPSTPLKQDPEDAVAGSAEETRPSSIPSFPKKTGNSKGDYNTIQKEKAPGENIRHADLAGVKNKTQDDHGELKTTDYSAESVTGSSEENSGTRQQNTTQLAAGEKDKDTENNLINQSVQSSEVAVNTSKEQDAEQEDKRSIFEVVDAEEEELAQQESNPKWSVGPRIAPVYFSSFGQGSPIHSSFTANSKSGNVNMSYGITVSYDLSPKLRLRSGLHKVDYGYDTNDVSFSASPIAGEQAKLDHIDYNITSRNLVVRSEASPKSEPTNGFADVSAQSPGKSGRMNQQFGYLEVPLELNYVLSDQKLGVDLIGGISTLFLTDNSLVLEAEGNQTLVGDANNINSLNFSTNIGLGFYYRITPSIQLNIDPVFKYQLNTFSDTAGSFNPYSLGVYSGLNIRF</sequence>
<feature type="transmembrane region" description="Helical" evidence="2">
    <location>
        <begin position="45"/>
        <end position="65"/>
    </location>
</feature>
<evidence type="ECO:0000313" key="3">
    <source>
        <dbReference type="EMBL" id="TDQ32729.1"/>
    </source>
</evidence>
<accession>A0A4R6TS73</accession>
<keyword evidence="2" id="KW-1133">Transmembrane helix</keyword>
<name>A0A4R6TS73_9FLAO</name>
<reference evidence="3 4" key="1">
    <citation type="submission" date="2019-03" db="EMBL/GenBank/DDBJ databases">
        <title>Genomic Encyclopedia of Archaeal and Bacterial Type Strains, Phase II (KMG-II): from individual species to whole genera.</title>
        <authorList>
            <person name="Goeker M."/>
        </authorList>
    </citation>
    <scope>NUCLEOTIDE SEQUENCE [LARGE SCALE GENOMIC DNA]</scope>
    <source>
        <strain evidence="3 4">DSM 18435</strain>
    </source>
</reference>
<protein>
    <submittedName>
        <fullName evidence="3">Uncharacterized protein</fullName>
    </submittedName>
</protein>
<proteinExistence type="predicted"/>
<feature type="region of interest" description="Disordered" evidence="1">
    <location>
        <begin position="348"/>
        <end position="371"/>
    </location>
</feature>
<feature type="compositionally biased region" description="Polar residues" evidence="1">
    <location>
        <begin position="201"/>
        <end position="218"/>
    </location>
</feature>
<organism evidence="3 4">
    <name type="scientific">Zeaxanthinibacter enoshimensis</name>
    <dbReference type="NCBI Taxonomy" id="392009"/>
    <lineage>
        <taxon>Bacteria</taxon>
        <taxon>Pseudomonadati</taxon>
        <taxon>Bacteroidota</taxon>
        <taxon>Flavobacteriia</taxon>
        <taxon>Flavobacteriales</taxon>
        <taxon>Flavobacteriaceae</taxon>
        <taxon>Zeaxanthinibacter</taxon>
    </lineage>
</organism>
<comment type="caution">
    <text evidence="3">The sequence shown here is derived from an EMBL/GenBank/DDBJ whole genome shotgun (WGS) entry which is preliminary data.</text>
</comment>
<evidence type="ECO:0000313" key="4">
    <source>
        <dbReference type="Proteomes" id="UP000295468"/>
    </source>
</evidence>
<dbReference type="AlphaFoldDB" id="A0A4R6TS73"/>
<feature type="compositionally biased region" description="Basic and acidic residues" evidence="1">
    <location>
        <begin position="154"/>
        <end position="164"/>
    </location>
</feature>
<dbReference type="OrthoDB" id="1113942at2"/>